<feature type="region of interest" description="Disordered" evidence="8">
    <location>
        <begin position="330"/>
        <end position="349"/>
    </location>
</feature>
<feature type="compositionally biased region" description="Polar residues" evidence="8">
    <location>
        <begin position="180"/>
        <end position="191"/>
    </location>
</feature>
<reference evidence="9" key="2">
    <citation type="submission" date="2025-08" db="UniProtKB">
        <authorList>
            <consortium name="Ensembl"/>
        </authorList>
    </citation>
    <scope>IDENTIFICATION</scope>
</reference>
<dbReference type="Pfam" id="PF09769">
    <property type="entry name" value="ApoO"/>
    <property type="match status" value="1"/>
</dbReference>
<comment type="subcellular location">
    <subcellularLocation>
        <location evidence="7">Mitochondrion inner membrane</location>
    </subcellularLocation>
    <subcellularLocation>
        <location evidence="1">Mitochondrion membrane</location>
    </subcellularLocation>
</comment>
<keyword evidence="4" id="KW-1133">Transmembrane helix</keyword>
<evidence type="ECO:0000256" key="5">
    <source>
        <dbReference type="ARBA" id="ARBA00023128"/>
    </source>
</evidence>
<dbReference type="InParanoid" id="H2T0P7"/>
<dbReference type="Proteomes" id="UP000005226">
    <property type="component" value="Chromosome 14"/>
</dbReference>
<evidence type="ECO:0000313" key="10">
    <source>
        <dbReference type="Proteomes" id="UP000005226"/>
    </source>
</evidence>
<feature type="region of interest" description="Disordered" evidence="8">
    <location>
        <begin position="228"/>
        <end position="247"/>
    </location>
</feature>
<reference evidence="9" key="3">
    <citation type="submission" date="2025-09" db="UniProtKB">
        <authorList>
            <consortium name="Ensembl"/>
        </authorList>
    </citation>
    <scope>IDENTIFICATION</scope>
</reference>
<evidence type="ECO:0000256" key="8">
    <source>
        <dbReference type="SAM" id="MobiDB-lite"/>
    </source>
</evidence>
<name>H2T0P7_TAKRU</name>
<dbReference type="AlphaFoldDB" id="H2T0P7"/>
<comment type="function">
    <text evidence="7">Component of the MICOS complex, a large protein complex of the mitochondrial inner membrane that plays crucial roles in the maintenance of crista junctions, inner membrane architecture, and formation of contact sites to the outer membrane.</text>
</comment>
<feature type="compositionally biased region" description="Polar residues" evidence="8">
    <location>
        <begin position="232"/>
        <end position="245"/>
    </location>
</feature>
<keyword evidence="5 7" id="KW-0496">Mitochondrion</keyword>
<dbReference type="GeneTree" id="ENSGT00530000063666"/>
<feature type="region of interest" description="Disordered" evidence="8">
    <location>
        <begin position="261"/>
        <end position="285"/>
    </location>
</feature>
<keyword evidence="7" id="KW-0999">Mitochondrion inner membrane</keyword>
<sequence>MLPKNANRSVNSMPRIKSFIFTFRFCLFCQLNIYTPLPQSAQAQVVPERSGIIQSGITTAREGIQPFAQASKVLILILHLTLHQYVYYYLKDPPPEFLPRFGTITMAGLLGMFLARKGSRFKRTVVPLGLMSAAASVCYPAQAVAVVKVTGKKVYAAGQWSSAAVASLFASKPQEPVTKDPTSPHNTSRDTPQPDPFRHRYDRSPLLFQSKVSTYVFPFCSSVASIEEPSDTKQVSSQPDVSTPSIEPKTLEAAQIDAVQAEDAPAEVTSVDSEPSGNRNIFPYSPEQQRKKKVLWPVMKLKDISFKAEKEKMNKCLGISDGSGFKADPALMDFGQSSPEDEDLYSTRS</sequence>
<comment type="similarity">
    <text evidence="2">Belongs to the apolipoprotein O/MICOS complex subunit Mic27 family.</text>
</comment>
<evidence type="ECO:0000256" key="1">
    <source>
        <dbReference type="ARBA" id="ARBA00004325"/>
    </source>
</evidence>
<feature type="region of interest" description="Disordered" evidence="8">
    <location>
        <begin position="172"/>
        <end position="200"/>
    </location>
</feature>
<evidence type="ECO:0000256" key="6">
    <source>
        <dbReference type="ARBA" id="ARBA00023136"/>
    </source>
</evidence>
<dbReference type="Ensembl" id="ENSTRUT00000018311.3">
    <property type="protein sequence ID" value="ENSTRUP00000018235.3"/>
    <property type="gene ID" value="ENSTRUG00000007376.3"/>
</dbReference>
<evidence type="ECO:0000256" key="2">
    <source>
        <dbReference type="ARBA" id="ARBA00010904"/>
    </source>
</evidence>
<keyword evidence="6" id="KW-0472">Membrane</keyword>
<protein>
    <recommendedName>
        <fullName evidence="7">MICOS complex subunit</fullName>
    </recommendedName>
</protein>
<dbReference type="GO" id="GO:0042407">
    <property type="term" value="P:cristae formation"/>
    <property type="evidence" value="ECO:0007669"/>
    <property type="project" value="InterPro"/>
</dbReference>
<dbReference type="PANTHER" id="PTHR14564">
    <property type="entry name" value="MICOS COMPLEX SUBUNIT MIC26 / MIC27 FAMILY MEMBER"/>
    <property type="match status" value="1"/>
</dbReference>
<reference evidence="9 10" key="1">
    <citation type="journal article" date="2011" name="Genome Biol. Evol.">
        <title>Integration of the genetic map and genome assembly of fugu facilitates insights into distinct features of genome evolution in teleosts and mammals.</title>
        <authorList>
            <person name="Kai W."/>
            <person name="Kikuchi K."/>
            <person name="Tohari S."/>
            <person name="Chew A.K."/>
            <person name="Tay A."/>
            <person name="Fujiwara A."/>
            <person name="Hosoya S."/>
            <person name="Suetake H."/>
            <person name="Naruse K."/>
            <person name="Brenner S."/>
            <person name="Suzuki Y."/>
            <person name="Venkatesh B."/>
        </authorList>
    </citation>
    <scope>NUCLEOTIDE SEQUENCE [LARGE SCALE GENOMIC DNA]</scope>
</reference>
<feature type="compositionally biased region" description="Acidic residues" evidence="8">
    <location>
        <begin position="339"/>
        <end position="349"/>
    </location>
</feature>
<dbReference type="InterPro" id="IPR033182">
    <property type="entry name" value="MIC26/MIC27_animal"/>
</dbReference>
<keyword evidence="10" id="KW-1185">Reference proteome</keyword>
<dbReference type="HOGENOM" id="CLU_048383_0_0_1"/>
<evidence type="ECO:0000256" key="7">
    <source>
        <dbReference type="RuleBase" id="RU363021"/>
    </source>
</evidence>
<accession>H2T0P7</accession>
<proteinExistence type="inferred from homology"/>
<dbReference type="InterPro" id="IPR019166">
    <property type="entry name" value="MIC26/MIC27"/>
</dbReference>
<dbReference type="GO" id="GO:0061617">
    <property type="term" value="C:MICOS complex"/>
    <property type="evidence" value="ECO:0007669"/>
    <property type="project" value="UniProtKB-UniRule"/>
</dbReference>
<evidence type="ECO:0000256" key="4">
    <source>
        <dbReference type="ARBA" id="ARBA00022989"/>
    </source>
</evidence>
<organism evidence="9 10">
    <name type="scientific">Takifugu rubripes</name>
    <name type="common">Japanese pufferfish</name>
    <name type="synonym">Fugu rubripes</name>
    <dbReference type="NCBI Taxonomy" id="31033"/>
    <lineage>
        <taxon>Eukaryota</taxon>
        <taxon>Metazoa</taxon>
        <taxon>Chordata</taxon>
        <taxon>Craniata</taxon>
        <taxon>Vertebrata</taxon>
        <taxon>Euteleostomi</taxon>
        <taxon>Actinopterygii</taxon>
        <taxon>Neopterygii</taxon>
        <taxon>Teleostei</taxon>
        <taxon>Neoteleostei</taxon>
        <taxon>Acanthomorphata</taxon>
        <taxon>Eupercaria</taxon>
        <taxon>Tetraodontiformes</taxon>
        <taxon>Tetradontoidea</taxon>
        <taxon>Tetraodontidae</taxon>
        <taxon>Takifugu</taxon>
    </lineage>
</organism>
<evidence type="ECO:0000313" key="9">
    <source>
        <dbReference type="Ensembl" id="ENSTRUP00000018235.3"/>
    </source>
</evidence>
<keyword evidence="3" id="KW-0812">Transmembrane</keyword>
<comment type="subunit">
    <text evidence="7">Component of the mitochondrial contact site and cristae organizing system (MICOS) complex.</text>
</comment>
<feature type="compositionally biased region" description="Polar residues" evidence="8">
    <location>
        <begin position="270"/>
        <end position="279"/>
    </location>
</feature>
<evidence type="ECO:0000256" key="3">
    <source>
        <dbReference type="ARBA" id="ARBA00022692"/>
    </source>
</evidence>